<evidence type="ECO:0000313" key="3">
    <source>
        <dbReference type="EMBL" id="TIC00453.1"/>
    </source>
</evidence>
<accession>A0A4V4MLT4</accession>
<organism evidence="3 6">
    <name type="scientific">Wallemia mellicola</name>
    <dbReference type="NCBI Taxonomy" id="1708541"/>
    <lineage>
        <taxon>Eukaryota</taxon>
        <taxon>Fungi</taxon>
        <taxon>Dikarya</taxon>
        <taxon>Basidiomycota</taxon>
        <taxon>Wallemiomycotina</taxon>
        <taxon>Wallemiomycetes</taxon>
        <taxon>Wallemiales</taxon>
        <taxon>Wallemiaceae</taxon>
        <taxon>Wallemia</taxon>
    </lineage>
</organism>
<dbReference type="AlphaFoldDB" id="A0A4V4MLT4"/>
<gene>
    <name evidence="4" type="ORF">E3Q10_00277</name>
    <name evidence="3" type="ORF">E3Q17_02225</name>
</gene>
<feature type="region of interest" description="Disordered" evidence="1">
    <location>
        <begin position="1"/>
        <end position="35"/>
    </location>
</feature>
<comment type="caution">
    <text evidence="3">The sequence shown here is derived from an EMBL/GenBank/DDBJ whole genome shotgun (WGS) entry which is preliminary data.</text>
</comment>
<feature type="compositionally biased region" description="Basic and acidic residues" evidence="1">
    <location>
        <begin position="114"/>
        <end position="131"/>
    </location>
</feature>
<name>A0A4V4MLT4_9BASI</name>
<evidence type="ECO:0000313" key="5">
    <source>
        <dbReference type="Proteomes" id="UP000305647"/>
    </source>
</evidence>
<sequence length="268" mass="29850">MPPKLGNNPVDSFRKAQKKQDIKKGKEAKSSNKSNQLAYTDTFLLEIEIKSLQERSQKEELDKNLSAHFTQLKEEFERIKKAKEEFVEEHPEKKAEIYKHLSAPSAQAQAALARRRDEKPQKPKQLLDKKGMPINPTKSVYYDPVYNPTGVAPPGMPYAEKESDESEEDDDDIPMPSALRPDDTNDSVDEDSDLDDIPMPAGPPPSTRQPLSASKVAAGPKITQTAEITEADKKQAAASATISSAPQLRDLQKESAIMMPAQLLRKKK</sequence>
<evidence type="ECO:0000313" key="4">
    <source>
        <dbReference type="EMBL" id="TIC34183.1"/>
    </source>
</evidence>
<evidence type="ECO:0000259" key="2">
    <source>
        <dbReference type="Pfam" id="PF09429"/>
    </source>
</evidence>
<dbReference type="Proteomes" id="UP000307169">
    <property type="component" value="Unassembled WGS sequence"/>
</dbReference>
<dbReference type="Pfam" id="PF09429">
    <property type="entry name" value="Wbp11"/>
    <property type="match status" value="1"/>
</dbReference>
<feature type="domain" description="Wbp11/ELF5/Saf1 N-terminal" evidence="2">
    <location>
        <begin position="8"/>
        <end position="81"/>
    </location>
</feature>
<dbReference type="Pfam" id="PF12622">
    <property type="entry name" value="NpwBP"/>
    <property type="match status" value="1"/>
</dbReference>
<feature type="compositionally biased region" description="Basic and acidic residues" evidence="1">
    <location>
        <begin position="12"/>
        <end position="30"/>
    </location>
</feature>
<dbReference type="Proteomes" id="UP000305647">
    <property type="component" value="Unassembled WGS sequence"/>
</dbReference>
<feature type="compositionally biased region" description="Acidic residues" evidence="1">
    <location>
        <begin position="184"/>
        <end position="196"/>
    </location>
</feature>
<protein>
    <recommendedName>
        <fullName evidence="2">Wbp11/ELF5/Saf1 N-terminal domain-containing protein</fullName>
    </recommendedName>
</protein>
<feature type="region of interest" description="Disordered" evidence="1">
    <location>
        <begin position="105"/>
        <end position="224"/>
    </location>
</feature>
<feature type="compositionally biased region" description="Acidic residues" evidence="1">
    <location>
        <begin position="162"/>
        <end position="173"/>
    </location>
</feature>
<dbReference type="EMBL" id="SPRO01000002">
    <property type="protein sequence ID" value="TIC34183.1"/>
    <property type="molecule type" value="Genomic_DNA"/>
</dbReference>
<reference evidence="5 6" key="1">
    <citation type="submission" date="2019-03" db="EMBL/GenBank/DDBJ databases">
        <title>Sequencing 25 genomes of Wallemia mellicola.</title>
        <authorList>
            <person name="Gostincar C."/>
        </authorList>
    </citation>
    <scope>NUCLEOTIDE SEQUENCE [LARGE SCALE GENOMIC DNA]</scope>
    <source>
        <strain evidence="3 6">EXF-1262</strain>
        <strain evidence="4 5">EXF-8738</strain>
    </source>
</reference>
<proteinExistence type="predicted"/>
<evidence type="ECO:0000313" key="6">
    <source>
        <dbReference type="Proteomes" id="UP000307169"/>
    </source>
</evidence>
<feature type="region of interest" description="Disordered" evidence="1">
    <location>
        <begin position="239"/>
        <end position="268"/>
    </location>
</feature>
<evidence type="ECO:0000256" key="1">
    <source>
        <dbReference type="SAM" id="MobiDB-lite"/>
    </source>
</evidence>
<dbReference type="GO" id="GO:0006396">
    <property type="term" value="P:RNA processing"/>
    <property type="evidence" value="ECO:0007669"/>
    <property type="project" value="InterPro"/>
</dbReference>
<dbReference type="InterPro" id="IPR019007">
    <property type="entry name" value="Wbp11/ELF5/Saf1_N"/>
</dbReference>
<dbReference type="EMBL" id="SPRH01000023">
    <property type="protein sequence ID" value="TIC00453.1"/>
    <property type="molecule type" value="Genomic_DNA"/>
</dbReference>